<organism evidence="1 2">
    <name type="scientific">Escherichia coli (strain SE11)</name>
    <dbReference type="NCBI Taxonomy" id="409438"/>
    <lineage>
        <taxon>Bacteria</taxon>
        <taxon>Pseudomonadati</taxon>
        <taxon>Pseudomonadota</taxon>
        <taxon>Gammaproteobacteria</taxon>
        <taxon>Enterobacterales</taxon>
        <taxon>Enterobacteriaceae</taxon>
        <taxon>Escherichia</taxon>
    </lineage>
</organism>
<accession>A0A979GYJ7</accession>
<dbReference type="KEGG" id="ecy:ECSE_0522"/>
<name>A0A979GYJ7_ECOSE</name>
<protein>
    <submittedName>
        <fullName evidence="1">Uncharacterized protein</fullName>
    </submittedName>
</protein>
<dbReference type="EMBL" id="AP009240">
    <property type="protein sequence ID" value="BAG76046.1"/>
    <property type="molecule type" value="Genomic_DNA"/>
</dbReference>
<gene>
    <name evidence="1" type="ordered locus">ECSE_0522</name>
</gene>
<dbReference type="Proteomes" id="UP000008199">
    <property type="component" value="Chromosome"/>
</dbReference>
<evidence type="ECO:0000313" key="1">
    <source>
        <dbReference type="EMBL" id="BAG76046.1"/>
    </source>
</evidence>
<proteinExistence type="predicted"/>
<reference evidence="1 2" key="1">
    <citation type="journal article" date="2008" name="DNA Res.">
        <title>Complete genome sequence and comparative analysis of the wild-type commensal Escherichia coli strain SE11 isolated from a healthy adult.</title>
        <authorList>
            <person name="Oshima K."/>
            <person name="Toh H."/>
            <person name="Ogura Y."/>
            <person name="Sasamoto H."/>
            <person name="Morita H."/>
            <person name="Park S.-H."/>
            <person name="Ooka T."/>
            <person name="Iyoda S."/>
            <person name="Taylor T.D."/>
            <person name="Hayashi T."/>
            <person name="Itoh K."/>
            <person name="Hattori M."/>
        </authorList>
    </citation>
    <scope>NUCLEOTIDE SEQUENCE [LARGE SCALE GENOMIC DNA]</scope>
    <source>
        <strain evidence="1 2">SE11</strain>
    </source>
</reference>
<sequence length="40" mass="4902">MDNIHSTHMIYDFISLSYFCRAIFKINKLHRFRLISAIER</sequence>
<evidence type="ECO:0000313" key="2">
    <source>
        <dbReference type="Proteomes" id="UP000008199"/>
    </source>
</evidence>
<dbReference type="AlphaFoldDB" id="A0A979GYJ7"/>